<dbReference type="EMBL" id="KI691774">
    <property type="protein sequence ID" value="ETM51691.1"/>
    <property type="molecule type" value="Genomic_DNA"/>
</dbReference>
<name>W2NSU8_PHYNI</name>
<proteinExistence type="predicted"/>
<evidence type="ECO:0000313" key="1">
    <source>
        <dbReference type="EMBL" id="ETM51691.1"/>
    </source>
</evidence>
<protein>
    <submittedName>
        <fullName evidence="1">Uncharacterized protein</fullName>
    </submittedName>
</protein>
<reference evidence="1" key="1">
    <citation type="submission" date="2013-11" db="EMBL/GenBank/DDBJ databases">
        <title>The Genome Sequence of Phytophthora parasitica IAC_01/95.</title>
        <authorList>
            <consortium name="The Broad Institute Genomics Platform"/>
            <person name="Russ C."/>
            <person name="Tyler B."/>
            <person name="Panabieres F."/>
            <person name="Shan W."/>
            <person name="Tripathy S."/>
            <person name="Grunwald N."/>
            <person name="Machado M."/>
            <person name="Johnson C.S."/>
            <person name="Arredondo F."/>
            <person name="Hong C."/>
            <person name="Coffey M."/>
            <person name="Young S.K."/>
            <person name="Zeng Q."/>
            <person name="Gargeya S."/>
            <person name="Fitzgerald M."/>
            <person name="Abouelleil A."/>
            <person name="Alvarado L."/>
            <person name="Chapman S.B."/>
            <person name="Gainer-Dewar J."/>
            <person name="Goldberg J."/>
            <person name="Griggs A."/>
            <person name="Gujja S."/>
            <person name="Hansen M."/>
            <person name="Howarth C."/>
            <person name="Imamovic A."/>
            <person name="Ireland A."/>
            <person name="Larimer J."/>
            <person name="McCowan C."/>
            <person name="Murphy C."/>
            <person name="Pearson M."/>
            <person name="Poon T.W."/>
            <person name="Priest M."/>
            <person name="Roberts A."/>
            <person name="Saif S."/>
            <person name="Shea T."/>
            <person name="Sykes S."/>
            <person name="Wortman J."/>
            <person name="Nusbaum C."/>
            <person name="Birren B."/>
        </authorList>
    </citation>
    <scope>NUCLEOTIDE SEQUENCE [LARGE SCALE GENOMIC DNA]</scope>
    <source>
        <strain evidence="1">IAC_01/95</strain>
    </source>
</reference>
<dbReference type="Proteomes" id="UP000054532">
    <property type="component" value="Unassembled WGS sequence"/>
</dbReference>
<gene>
    <name evidence="1" type="ORF">L914_04525</name>
</gene>
<sequence>MERDGFIRAEAFCSWCVEETRFDDLNDYLVRAFGASQVVVMERQNDFARFKVRSSNNEVKLSKMFALVEDVKAKMHIREYSVSQTTLEQIFNSFASQQEEEQGFARGVFQQE</sequence>
<dbReference type="VEuPathDB" id="FungiDB:PPTG_08989"/>
<accession>W2NSU8</accession>
<organism evidence="1">
    <name type="scientific">Phytophthora nicotianae</name>
    <name type="common">Potato buckeye rot agent</name>
    <name type="synonym">Phytophthora parasitica</name>
    <dbReference type="NCBI Taxonomy" id="4792"/>
    <lineage>
        <taxon>Eukaryota</taxon>
        <taxon>Sar</taxon>
        <taxon>Stramenopiles</taxon>
        <taxon>Oomycota</taxon>
        <taxon>Peronosporomycetes</taxon>
        <taxon>Peronosporales</taxon>
        <taxon>Peronosporaceae</taxon>
        <taxon>Phytophthora</taxon>
    </lineage>
</organism>
<dbReference type="AlphaFoldDB" id="W2NSU8"/>